<protein>
    <submittedName>
        <fullName evidence="2">Uncharacterized protein</fullName>
    </submittedName>
</protein>
<reference evidence="2 3" key="1">
    <citation type="journal article" date="2016" name="Nat. Commun.">
        <title>Extremotolerant tardigrade genome and improved radiotolerance of human cultured cells by tardigrade-unique protein.</title>
        <authorList>
            <person name="Hashimoto T."/>
            <person name="Horikawa D.D."/>
            <person name="Saito Y."/>
            <person name="Kuwahara H."/>
            <person name="Kozuka-Hata H."/>
            <person name="Shin-I T."/>
            <person name="Minakuchi Y."/>
            <person name="Ohishi K."/>
            <person name="Motoyama A."/>
            <person name="Aizu T."/>
            <person name="Enomoto A."/>
            <person name="Kondo K."/>
            <person name="Tanaka S."/>
            <person name="Hara Y."/>
            <person name="Koshikawa S."/>
            <person name="Sagara H."/>
            <person name="Miura T."/>
            <person name="Yokobori S."/>
            <person name="Miyagawa K."/>
            <person name="Suzuki Y."/>
            <person name="Kubo T."/>
            <person name="Oyama M."/>
            <person name="Kohara Y."/>
            <person name="Fujiyama A."/>
            <person name="Arakawa K."/>
            <person name="Katayama T."/>
            <person name="Toyoda A."/>
            <person name="Kunieda T."/>
        </authorList>
    </citation>
    <scope>NUCLEOTIDE SEQUENCE [LARGE SCALE GENOMIC DNA]</scope>
    <source>
        <strain evidence="2 3">YOKOZUNA-1</strain>
    </source>
</reference>
<evidence type="ECO:0000313" key="2">
    <source>
        <dbReference type="EMBL" id="GAU90321.1"/>
    </source>
</evidence>
<keyword evidence="3" id="KW-1185">Reference proteome</keyword>
<proteinExistence type="predicted"/>
<feature type="compositionally biased region" description="Basic and acidic residues" evidence="1">
    <location>
        <begin position="121"/>
        <end position="131"/>
    </location>
</feature>
<sequence>MPSRDSYCVISRLLLEAISRFQQTTVNLRKAVTAELENETVCNGFHSSRKTRRIDLPETKAVHYGWKLIHGYPQCGVRLSVLCKMFGFARDSTARGVDAGPNCRRGRSLCAASPRGGGSELRSRGRHERDIGGGSLNAESRHEVQPFLFWNQPLH</sequence>
<evidence type="ECO:0000313" key="3">
    <source>
        <dbReference type="Proteomes" id="UP000186922"/>
    </source>
</evidence>
<feature type="region of interest" description="Disordered" evidence="1">
    <location>
        <begin position="111"/>
        <end position="137"/>
    </location>
</feature>
<organism evidence="2 3">
    <name type="scientific">Ramazzottius varieornatus</name>
    <name type="common">Water bear</name>
    <name type="synonym">Tardigrade</name>
    <dbReference type="NCBI Taxonomy" id="947166"/>
    <lineage>
        <taxon>Eukaryota</taxon>
        <taxon>Metazoa</taxon>
        <taxon>Ecdysozoa</taxon>
        <taxon>Tardigrada</taxon>
        <taxon>Eutardigrada</taxon>
        <taxon>Parachela</taxon>
        <taxon>Hypsibioidea</taxon>
        <taxon>Ramazzottiidae</taxon>
        <taxon>Ramazzottius</taxon>
    </lineage>
</organism>
<comment type="caution">
    <text evidence="2">The sequence shown here is derived from an EMBL/GenBank/DDBJ whole genome shotgun (WGS) entry which is preliminary data.</text>
</comment>
<evidence type="ECO:0000256" key="1">
    <source>
        <dbReference type="SAM" id="MobiDB-lite"/>
    </source>
</evidence>
<dbReference type="Proteomes" id="UP000186922">
    <property type="component" value="Unassembled WGS sequence"/>
</dbReference>
<gene>
    <name evidence="2" type="primary">RvY_02752</name>
    <name evidence="2" type="synonym">RvY_02752.1</name>
    <name evidence="2" type="ORF">RvY_02752-1</name>
</gene>
<name>A0A1D1ULK6_RAMVA</name>
<accession>A0A1D1ULK6</accession>
<dbReference type="AlphaFoldDB" id="A0A1D1ULK6"/>
<dbReference type="EMBL" id="BDGG01000001">
    <property type="protein sequence ID" value="GAU90321.1"/>
    <property type="molecule type" value="Genomic_DNA"/>
</dbReference>